<evidence type="ECO:0000256" key="1">
    <source>
        <dbReference type="SAM" id="MobiDB-lite"/>
    </source>
</evidence>
<sequence length="60" mass="6325">IRQEISSKIQEKPAETVPEEGCGSEPAAEPKPAVGLRSGHAQTLWNCAHCGLESVGTPEI</sequence>
<accession>A0ABD0P4R8</accession>
<feature type="region of interest" description="Disordered" evidence="1">
    <location>
        <begin position="1"/>
        <end position="36"/>
    </location>
</feature>
<dbReference type="AlphaFoldDB" id="A0ABD0P4R8"/>
<keyword evidence="3" id="KW-1185">Reference proteome</keyword>
<feature type="non-terminal residue" evidence="2">
    <location>
        <position position="1"/>
    </location>
</feature>
<protein>
    <submittedName>
        <fullName evidence="2">Uncharacterized protein</fullName>
    </submittedName>
</protein>
<gene>
    <name evidence="2" type="ORF">M9458_037271</name>
</gene>
<dbReference type="Proteomes" id="UP001529510">
    <property type="component" value="Unassembled WGS sequence"/>
</dbReference>
<comment type="caution">
    <text evidence="2">The sequence shown here is derived from an EMBL/GenBank/DDBJ whole genome shotgun (WGS) entry which is preliminary data.</text>
</comment>
<name>A0ABD0P4R8_CIRMR</name>
<proteinExistence type="predicted"/>
<evidence type="ECO:0000313" key="3">
    <source>
        <dbReference type="Proteomes" id="UP001529510"/>
    </source>
</evidence>
<evidence type="ECO:0000313" key="2">
    <source>
        <dbReference type="EMBL" id="KAL0169049.1"/>
    </source>
</evidence>
<dbReference type="EMBL" id="JAMKFB020000018">
    <property type="protein sequence ID" value="KAL0169049.1"/>
    <property type="molecule type" value="Genomic_DNA"/>
</dbReference>
<feature type="compositionally biased region" description="Basic and acidic residues" evidence="1">
    <location>
        <begin position="1"/>
        <end position="14"/>
    </location>
</feature>
<organism evidence="2 3">
    <name type="scientific">Cirrhinus mrigala</name>
    <name type="common">Mrigala</name>
    <dbReference type="NCBI Taxonomy" id="683832"/>
    <lineage>
        <taxon>Eukaryota</taxon>
        <taxon>Metazoa</taxon>
        <taxon>Chordata</taxon>
        <taxon>Craniata</taxon>
        <taxon>Vertebrata</taxon>
        <taxon>Euteleostomi</taxon>
        <taxon>Actinopterygii</taxon>
        <taxon>Neopterygii</taxon>
        <taxon>Teleostei</taxon>
        <taxon>Ostariophysi</taxon>
        <taxon>Cypriniformes</taxon>
        <taxon>Cyprinidae</taxon>
        <taxon>Labeoninae</taxon>
        <taxon>Labeonini</taxon>
        <taxon>Cirrhinus</taxon>
    </lineage>
</organism>
<reference evidence="2 3" key="1">
    <citation type="submission" date="2024-05" db="EMBL/GenBank/DDBJ databases">
        <title>Genome sequencing and assembly of Indian major carp, Cirrhinus mrigala (Hamilton, 1822).</title>
        <authorList>
            <person name="Mohindra V."/>
            <person name="Chowdhury L.M."/>
            <person name="Lal K."/>
            <person name="Jena J.K."/>
        </authorList>
    </citation>
    <scope>NUCLEOTIDE SEQUENCE [LARGE SCALE GENOMIC DNA]</scope>
    <source>
        <strain evidence="2">CM1030</strain>
        <tissue evidence="2">Blood</tissue>
    </source>
</reference>